<keyword evidence="4" id="KW-1185">Reference proteome</keyword>
<dbReference type="Gene3D" id="3.90.1010.10">
    <property type="match status" value="1"/>
</dbReference>
<dbReference type="AlphaFoldDB" id="A0A2R8B683"/>
<sequence>MTTEAFEDIAETFEFLDDWEDRYRHVIELGKAMPPLDDAFKVPATKVEGCASQVWLLPRIEGEGGGARFDFLGDSDAMIVRGLIAILHALYSGQTLEEVLRTDAAAALGRLGLDEHLSSQRSNGLRAMVARIRKLAGEAVAA</sequence>
<dbReference type="OrthoDB" id="9799320at2"/>
<dbReference type="RefSeq" id="WP_108852485.1">
    <property type="nucleotide sequence ID" value="NZ_OMOQ01000001.1"/>
</dbReference>
<gene>
    <name evidence="3" type="primary">sufE</name>
    <name evidence="3" type="ORF">DEA8626_01644</name>
</gene>
<proteinExistence type="inferred from homology"/>
<evidence type="ECO:0000313" key="4">
    <source>
        <dbReference type="Proteomes" id="UP000244924"/>
    </source>
</evidence>
<dbReference type="Proteomes" id="UP000244924">
    <property type="component" value="Unassembled WGS sequence"/>
</dbReference>
<evidence type="ECO:0000256" key="1">
    <source>
        <dbReference type="ARBA" id="ARBA00010282"/>
    </source>
</evidence>
<dbReference type="PANTHER" id="PTHR43597:SF5">
    <property type="entry name" value="SUFE-LIKE PROTEIN 2, CHLOROPLASTIC"/>
    <property type="match status" value="1"/>
</dbReference>
<evidence type="ECO:0000259" key="2">
    <source>
        <dbReference type="Pfam" id="PF02657"/>
    </source>
</evidence>
<dbReference type="EMBL" id="OMOQ01000001">
    <property type="protein sequence ID" value="SPH18114.1"/>
    <property type="molecule type" value="Genomic_DNA"/>
</dbReference>
<dbReference type="InterPro" id="IPR003808">
    <property type="entry name" value="Fe-S_metab-assoc_dom"/>
</dbReference>
<reference evidence="3 4" key="1">
    <citation type="submission" date="2018-03" db="EMBL/GenBank/DDBJ databases">
        <authorList>
            <person name="Keele B.F."/>
        </authorList>
    </citation>
    <scope>NUCLEOTIDE SEQUENCE [LARGE SCALE GENOMIC DNA]</scope>
    <source>
        <strain evidence="3 4">CECT 8626</strain>
    </source>
</reference>
<dbReference type="SUPFAM" id="SSF82649">
    <property type="entry name" value="SufE/NifU"/>
    <property type="match status" value="1"/>
</dbReference>
<evidence type="ECO:0000313" key="3">
    <source>
        <dbReference type="EMBL" id="SPH18114.1"/>
    </source>
</evidence>
<feature type="domain" description="Fe-S metabolism associated" evidence="2">
    <location>
        <begin position="11"/>
        <end position="134"/>
    </location>
</feature>
<comment type="similarity">
    <text evidence="1">Belongs to the SufE family.</text>
</comment>
<accession>A0A2R8B683</accession>
<dbReference type="Pfam" id="PF02657">
    <property type="entry name" value="SufE"/>
    <property type="match status" value="1"/>
</dbReference>
<organism evidence="3 4">
    <name type="scientific">Albidovulum aquaemixtae</name>
    <dbReference type="NCBI Taxonomy" id="1542388"/>
    <lineage>
        <taxon>Bacteria</taxon>
        <taxon>Pseudomonadati</taxon>
        <taxon>Pseudomonadota</taxon>
        <taxon>Alphaproteobacteria</taxon>
        <taxon>Rhodobacterales</taxon>
        <taxon>Paracoccaceae</taxon>
        <taxon>Albidovulum</taxon>
    </lineage>
</organism>
<name>A0A2R8B683_9RHOB</name>
<protein>
    <submittedName>
        <fullName evidence="3">Cysteine desulfuration protein SufE</fullName>
    </submittedName>
</protein>
<dbReference type="PANTHER" id="PTHR43597">
    <property type="entry name" value="SULFUR ACCEPTOR PROTEIN CSDE"/>
    <property type="match status" value="1"/>
</dbReference>